<dbReference type="Proteomes" id="UP000193577">
    <property type="component" value="Unassembled WGS sequence"/>
</dbReference>
<sequence length="306" mass="32692">MLPPRSADGGVYPLRDPLTVAADGVVRWRDEPLVLGRDTDGQPVTWSPKDDGHLWMVSGDGDDGADPRSAMPSAMARQAHAQGWAVLYAKYSGSAGDPLENAHLVAANAEASGPVREGQMGAVIDIARSIFGHRYAQVWAAGDVEERCEMVSRTVPILVVLDGPDGAGGNVYGELVSKASDHADHFELSGHRVAIHMVIVAPEPPRSSRYGHRAGKWVCDITRGDGSASLRPSGIGAKGSSESTAAESVFTPDLSALDSEPGPRLHPRLWMDGDDIVTLDRRVDGTWVPDPAHLDDDPWIAHRGLR</sequence>
<comment type="caution">
    <text evidence="1">The sequence shown here is derived from an EMBL/GenBank/DDBJ whole genome shotgun (WGS) entry which is preliminary data.</text>
</comment>
<gene>
    <name evidence="1" type="ORF">B8W67_13665</name>
</gene>
<name>A0AA91PD19_9MYCO</name>
<dbReference type="EMBL" id="NCXO01000032">
    <property type="protein sequence ID" value="OSC32796.1"/>
    <property type="molecule type" value="Genomic_DNA"/>
</dbReference>
<proteinExistence type="predicted"/>
<accession>A0AA91PD19</accession>
<dbReference type="AlphaFoldDB" id="A0AA91PD19"/>
<reference evidence="1 2" key="1">
    <citation type="submission" date="2017-04" db="EMBL/GenBank/DDBJ databases">
        <title>The new phylogeny of genus Mycobacterium.</title>
        <authorList>
            <person name="Tortoli E."/>
            <person name="Trovato A."/>
            <person name="Cirillo D.M."/>
        </authorList>
    </citation>
    <scope>NUCLEOTIDE SEQUENCE [LARGE SCALE GENOMIC DNA]</scope>
    <source>
        <strain evidence="1 2">KCTC 19819</strain>
    </source>
</reference>
<organism evidence="1 2">
    <name type="scientific">Mycolicibacillus koreensis</name>
    <dbReference type="NCBI Taxonomy" id="1069220"/>
    <lineage>
        <taxon>Bacteria</taxon>
        <taxon>Bacillati</taxon>
        <taxon>Actinomycetota</taxon>
        <taxon>Actinomycetes</taxon>
        <taxon>Mycobacteriales</taxon>
        <taxon>Mycobacteriaceae</taxon>
        <taxon>Mycolicibacillus</taxon>
    </lineage>
</organism>
<protein>
    <submittedName>
        <fullName evidence="1">Uncharacterized protein</fullName>
    </submittedName>
</protein>
<keyword evidence="2" id="KW-1185">Reference proteome</keyword>
<evidence type="ECO:0000313" key="2">
    <source>
        <dbReference type="Proteomes" id="UP000193577"/>
    </source>
</evidence>
<evidence type="ECO:0000313" key="1">
    <source>
        <dbReference type="EMBL" id="OSC32796.1"/>
    </source>
</evidence>